<dbReference type="GO" id="GO:0008757">
    <property type="term" value="F:S-adenosylmethionine-dependent methyltransferase activity"/>
    <property type="evidence" value="ECO:0007669"/>
    <property type="project" value="InterPro"/>
</dbReference>
<dbReference type="RefSeq" id="WP_150935329.1">
    <property type="nucleotide sequence ID" value="NZ_VYTZ01000007.1"/>
</dbReference>
<dbReference type="GO" id="GO:0032259">
    <property type="term" value="P:methylation"/>
    <property type="evidence" value="ECO:0007669"/>
    <property type="project" value="UniProtKB-KW"/>
</dbReference>
<reference evidence="2 3" key="1">
    <citation type="submission" date="2019-09" db="EMBL/GenBank/DDBJ databases">
        <title>Screening of Novel Bioactive Compounds from Soil-Associated.</title>
        <authorList>
            <person name="Gong X."/>
        </authorList>
    </citation>
    <scope>NUCLEOTIDE SEQUENCE [LARGE SCALE GENOMIC DNA]</scope>
    <source>
        <strain evidence="2 3">Gxj-6</strain>
    </source>
</reference>
<dbReference type="InterPro" id="IPR029063">
    <property type="entry name" value="SAM-dependent_MTases_sf"/>
</dbReference>
<keyword evidence="3" id="KW-1185">Reference proteome</keyword>
<accession>A0A5J5JYS1</accession>
<feature type="domain" description="Methyltransferase type 11" evidence="1">
    <location>
        <begin position="37"/>
        <end position="115"/>
    </location>
</feature>
<dbReference type="AlphaFoldDB" id="A0A5J5JYS1"/>
<protein>
    <submittedName>
        <fullName evidence="2">Class I SAM-dependent methyltransferase</fullName>
    </submittedName>
</protein>
<gene>
    <name evidence="2" type="ORF">F5972_21250</name>
</gene>
<dbReference type="EMBL" id="VYTZ01000007">
    <property type="protein sequence ID" value="KAA9376978.1"/>
    <property type="molecule type" value="Genomic_DNA"/>
</dbReference>
<dbReference type="Gene3D" id="3.40.50.150">
    <property type="entry name" value="Vaccinia Virus protein VP39"/>
    <property type="match status" value="1"/>
</dbReference>
<keyword evidence="2" id="KW-0489">Methyltransferase</keyword>
<sequence>MTLYDEIGTTYSAVRRPDPRVAARITAAIGDAATVVNVGAGAGSYEPPWTLLAVEPSAVMIAQRPPGAAPVVRARAEALPLADGVADAAMAILTVHHWSDLAAGIAEMRRVARRRVVILTWDQEVTRDYWFLAEYLPEGAALDEGRAPSLADLGRMLGGARVEAVPIPHDCADGFGAAYWCRPEVYLDPVAQSGMSVITQLGPEVVRPALDRLAADLESGRWQERHRDLLGLEEYDAGYRLLVADL</sequence>
<keyword evidence="2" id="KW-0808">Transferase</keyword>
<dbReference type="InterPro" id="IPR013216">
    <property type="entry name" value="Methyltransf_11"/>
</dbReference>
<dbReference type="SUPFAM" id="SSF53335">
    <property type="entry name" value="S-adenosyl-L-methionine-dependent methyltransferases"/>
    <property type="match status" value="1"/>
</dbReference>
<evidence type="ECO:0000313" key="2">
    <source>
        <dbReference type="EMBL" id="KAA9376978.1"/>
    </source>
</evidence>
<evidence type="ECO:0000259" key="1">
    <source>
        <dbReference type="Pfam" id="PF08241"/>
    </source>
</evidence>
<proteinExistence type="predicted"/>
<name>A0A5J5JYS1_9ACTN</name>
<dbReference type="Proteomes" id="UP000327011">
    <property type="component" value="Unassembled WGS sequence"/>
</dbReference>
<organism evidence="2 3">
    <name type="scientific">Microbispora cellulosiformans</name>
    <dbReference type="NCBI Taxonomy" id="2614688"/>
    <lineage>
        <taxon>Bacteria</taxon>
        <taxon>Bacillati</taxon>
        <taxon>Actinomycetota</taxon>
        <taxon>Actinomycetes</taxon>
        <taxon>Streptosporangiales</taxon>
        <taxon>Streptosporangiaceae</taxon>
        <taxon>Microbispora</taxon>
    </lineage>
</organism>
<dbReference type="Pfam" id="PF08241">
    <property type="entry name" value="Methyltransf_11"/>
    <property type="match status" value="1"/>
</dbReference>
<evidence type="ECO:0000313" key="3">
    <source>
        <dbReference type="Proteomes" id="UP000327011"/>
    </source>
</evidence>
<comment type="caution">
    <text evidence="2">The sequence shown here is derived from an EMBL/GenBank/DDBJ whole genome shotgun (WGS) entry which is preliminary data.</text>
</comment>